<comment type="similarity">
    <text evidence="1">Belongs to the formin homology family. BNI1 subfamily.</text>
</comment>
<dbReference type="Gene3D" id="6.10.30.50">
    <property type="match status" value="1"/>
</dbReference>
<dbReference type="GO" id="GO:0015629">
    <property type="term" value="C:actin cytoskeleton"/>
    <property type="evidence" value="ECO:0007669"/>
    <property type="project" value="UniProtKB-ARBA"/>
</dbReference>
<dbReference type="OrthoDB" id="1104827at2759"/>
<dbReference type="PROSITE" id="PS51232">
    <property type="entry name" value="GBD_FH3"/>
    <property type="match status" value="1"/>
</dbReference>
<evidence type="ECO:0000313" key="6">
    <source>
        <dbReference type="EMBL" id="EPB82156.1"/>
    </source>
</evidence>
<dbReference type="SUPFAM" id="SSF48371">
    <property type="entry name" value="ARM repeat"/>
    <property type="match status" value="1"/>
</dbReference>
<dbReference type="InterPro" id="IPR010473">
    <property type="entry name" value="GTPase-bd"/>
</dbReference>
<dbReference type="EMBL" id="KE124128">
    <property type="protein sequence ID" value="EPB82156.1"/>
    <property type="molecule type" value="Genomic_DNA"/>
</dbReference>
<evidence type="ECO:0000313" key="7">
    <source>
        <dbReference type="Proteomes" id="UP000014254"/>
    </source>
</evidence>
<feature type="region of interest" description="Disordered" evidence="3">
    <location>
        <begin position="672"/>
        <end position="795"/>
    </location>
</feature>
<dbReference type="GO" id="GO:0051017">
    <property type="term" value="P:actin filament bundle assembly"/>
    <property type="evidence" value="ECO:0007669"/>
    <property type="project" value="TreeGrafter"/>
</dbReference>
<dbReference type="InterPro" id="IPR010472">
    <property type="entry name" value="FH3_dom"/>
</dbReference>
<feature type="region of interest" description="Disordered" evidence="3">
    <location>
        <begin position="609"/>
        <end position="653"/>
    </location>
</feature>
<dbReference type="InterPro" id="IPR014768">
    <property type="entry name" value="GBD/FH3_dom"/>
</dbReference>
<dbReference type="SMART" id="SM01140">
    <property type="entry name" value="Drf_GBD"/>
    <property type="match status" value="1"/>
</dbReference>
<feature type="region of interest" description="Disordered" evidence="3">
    <location>
        <begin position="1222"/>
        <end position="1246"/>
    </location>
</feature>
<dbReference type="OMA" id="AMLYFQE"/>
<feature type="compositionally biased region" description="Pro residues" evidence="3">
    <location>
        <begin position="723"/>
        <end position="790"/>
    </location>
</feature>
<feature type="region of interest" description="Disordered" evidence="3">
    <location>
        <begin position="1"/>
        <end position="43"/>
    </location>
</feature>
<gene>
    <name evidence="6" type="ORF">HMPREF1544_11117</name>
</gene>
<feature type="region of interest" description="Disordered" evidence="3">
    <location>
        <begin position="94"/>
        <end position="127"/>
    </location>
</feature>
<accession>S2IWS3</accession>
<keyword evidence="2" id="KW-0175">Coiled coil</keyword>
<dbReference type="InterPro" id="IPR015425">
    <property type="entry name" value="FH2_Formin"/>
</dbReference>
<reference evidence="7" key="1">
    <citation type="submission" date="2013-05" db="EMBL/GenBank/DDBJ databases">
        <title>The Genome sequence of Mucor circinelloides f. circinelloides 1006PhL.</title>
        <authorList>
            <consortium name="The Broad Institute Genomics Platform"/>
            <person name="Cuomo C."/>
            <person name="Earl A."/>
            <person name="Findley K."/>
            <person name="Lee S.C."/>
            <person name="Walker B."/>
            <person name="Young S."/>
            <person name="Zeng Q."/>
            <person name="Gargeya S."/>
            <person name="Fitzgerald M."/>
            <person name="Haas B."/>
            <person name="Abouelleil A."/>
            <person name="Allen A.W."/>
            <person name="Alvarado L."/>
            <person name="Arachchi H.M."/>
            <person name="Berlin A.M."/>
            <person name="Chapman S.B."/>
            <person name="Gainer-Dewar J."/>
            <person name="Goldberg J."/>
            <person name="Griggs A."/>
            <person name="Gujja S."/>
            <person name="Hansen M."/>
            <person name="Howarth C."/>
            <person name="Imamovic A."/>
            <person name="Ireland A."/>
            <person name="Larimer J."/>
            <person name="McCowan C."/>
            <person name="Murphy C."/>
            <person name="Pearson M."/>
            <person name="Poon T.W."/>
            <person name="Priest M."/>
            <person name="Roberts A."/>
            <person name="Saif S."/>
            <person name="Shea T."/>
            <person name="Sisk P."/>
            <person name="Sykes S."/>
            <person name="Wortman J."/>
            <person name="Nusbaum C."/>
            <person name="Birren B."/>
        </authorList>
    </citation>
    <scope>NUCLEOTIDE SEQUENCE [LARGE SCALE GENOMIC DNA]</scope>
    <source>
        <strain evidence="7">1006PhL</strain>
    </source>
</reference>
<dbReference type="Pfam" id="PF06367">
    <property type="entry name" value="Drf_FH3"/>
    <property type="match status" value="1"/>
</dbReference>
<dbReference type="Proteomes" id="UP000014254">
    <property type="component" value="Unassembled WGS sequence"/>
</dbReference>
<feature type="compositionally biased region" description="Pro residues" evidence="3">
    <location>
        <begin position="705"/>
        <end position="716"/>
    </location>
</feature>
<dbReference type="InterPro" id="IPR051661">
    <property type="entry name" value="Actin_filament_regulator"/>
</dbReference>
<dbReference type="InParanoid" id="S2IWS3"/>
<feature type="compositionally biased region" description="Low complexity" evidence="3">
    <location>
        <begin position="112"/>
        <end position="126"/>
    </location>
</feature>
<dbReference type="STRING" id="1220926.S2IWS3"/>
<organism evidence="6 7">
    <name type="scientific">Mucor circinelloides f. circinelloides (strain 1006PhL)</name>
    <name type="common">Mucormycosis agent</name>
    <name type="synonym">Calyptromyces circinelloides</name>
    <dbReference type="NCBI Taxonomy" id="1220926"/>
    <lineage>
        <taxon>Eukaryota</taxon>
        <taxon>Fungi</taxon>
        <taxon>Fungi incertae sedis</taxon>
        <taxon>Mucoromycota</taxon>
        <taxon>Mucoromycotina</taxon>
        <taxon>Mucoromycetes</taxon>
        <taxon>Mucorales</taxon>
        <taxon>Mucorineae</taxon>
        <taxon>Mucoraceae</taxon>
        <taxon>Mucor</taxon>
    </lineage>
</organism>
<dbReference type="Gene3D" id="1.10.238.150">
    <property type="entry name" value="Formin, FH3 diaphanous domain"/>
    <property type="match status" value="1"/>
</dbReference>
<feature type="compositionally biased region" description="Pro residues" evidence="3">
    <location>
        <begin position="687"/>
        <end position="698"/>
    </location>
</feature>
<feature type="coiled-coil region" evidence="2">
    <location>
        <begin position="485"/>
        <end position="555"/>
    </location>
</feature>
<dbReference type="GO" id="GO:0005938">
    <property type="term" value="C:cell cortex"/>
    <property type="evidence" value="ECO:0007669"/>
    <property type="project" value="UniProtKB-ARBA"/>
</dbReference>
<dbReference type="PANTHER" id="PTHR47102:SF2">
    <property type="entry name" value="PROTEIN BNI1"/>
    <property type="match status" value="1"/>
</dbReference>
<dbReference type="InterPro" id="IPR011989">
    <property type="entry name" value="ARM-like"/>
</dbReference>
<dbReference type="GO" id="GO:0003779">
    <property type="term" value="F:actin binding"/>
    <property type="evidence" value="ECO:0007669"/>
    <property type="project" value="InterPro"/>
</dbReference>
<dbReference type="Gene3D" id="1.20.58.630">
    <property type="match status" value="1"/>
</dbReference>
<dbReference type="GO" id="GO:1903475">
    <property type="term" value="P:mitotic actomyosin contractile ring assembly"/>
    <property type="evidence" value="ECO:0007669"/>
    <property type="project" value="TreeGrafter"/>
</dbReference>
<feature type="compositionally biased region" description="Low complexity" evidence="3">
    <location>
        <begin position="22"/>
        <end position="35"/>
    </location>
</feature>
<dbReference type="SMART" id="SM00498">
    <property type="entry name" value="FH2"/>
    <property type="match status" value="1"/>
</dbReference>
<dbReference type="GO" id="GO:0051016">
    <property type="term" value="P:barbed-end actin filament capping"/>
    <property type="evidence" value="ECO:0007669"/>
    <property type="project" value="TreeGrafter"/>
</dbReference>
<dbReference type="SUPFAM" id="SSF101447">
    <property type="entry name" value="Formin homology 2 domain (FH2 domain)"/>
    <property type="match status" value="1"/>
</dbReference>
<dbReference type="eggNOG" id="KOG1924">
    <property type="taxonomic scope" value="Eukaryota"/>
</dbReference>
<dbReference type="eggNOG" id="KOG1923">
    <property type="taxonomic scope" value="Eukaryota"/>
</dbReference>
<feature type="domain" description="FH2" evidence="5">
    <location>
        <begin position="796"/>
        <end position="1226"/>
    </location>
</feature>
<sequence>MAIFRTKKKQSLDYKASHRHSNASLASSISSSTSTGLDIRSLKDKPSNQEIDRLFEKAASRLNINTNDASVRELTPDKKWFILCNESALTSMGTVIGKKNPNSRTSITPHHANSGSNNSSNTAAGTLSENHTSDYLLTPMYYIDTLHRRDAKLEVRSKLVSDLSVRLRTMPVRWAQEFIEANGIKTLFEELSHINRINQRNQRECQLELEIIKCLRLLFNNYYGIQQVVSDPFYIITLTQSIISPSLPIQRLVCDALTFMCYFEQPKGHALVMQGMDKLKESQKNYGRFDPWLKTLSTVLDGRGKMGSVVGASSDVKQIVSKGSSDMPVIEHALANLLLILAITEPDTIDERETRITLRNQLYQGGLAAIFDKMRSFDNELMNSKLEEFKELEDSDMIAHMVLGDSTEPTEILDKILASINGTRAYDYLQTILQHLLLIQCDSETKNRYYQLVEHFVSQVTLDRKGASNNFSATYGMTVKNLISKFAEEDELEAALQEVDEAREMASKALEREAALRLQIDLKADGLVGKYRIKNEALERSLRVANQTNSVLQQRLNGIEMEHKRTLETMDNQIKRLYQTVCILVAKSSGRNDPNESFEAIKSKISKSIEDQLEKPKKKSKPLPPIRKVPPVNTVTAPEKNENTTPPITPTKLQLLPELNLLEPIDLKSFHDVSTSEEEGSSNTATVPPPPPPPPPPALESAINSPPPPPPPPPPAMQRTIGSPPPPPPPPPLPPSSSSNGPPPPPPPPPSMNSMPPPPPPPPTSGSAPLPPPPPPPMAVSSSFPPPPAPNVANTIFPQHQSQQKLKLVNWDKINCRQLGETIWDHLEDDLGEEEEEEEEHSDNDAMLFDSHSIVSKLSKADVFTSIEKTFAQKPAADLSKRKKKADVVELLDTRKAYNMSIFLTSLPKDFQMQLLNQYMTDLSPVLEEHVLENLIRFAPAMEEVGKLKRYAESSDVEKLSLPDKLSLEMIKIPQFKHRVACLLFKTTFWDTISQLEKDFECIIAASNALRNAKRFKQLLQMVLVLGNYMNGNTTRGGASGIKISSINKLIDTKGNTSTTLLHFLVETVESKFPKILGFLDELKDTEKAYKGKLDCRLDQYFTVLKPFFKLVNKVEVTSSFATIKKGLKQFDVLSSDDAFTNTMKQFQKEAKDKFDQVEKLQVESEASFEKVVLFYGENTEKTQLNEFFSIFHVFVNNWQKCSNDLAMIKQKQERIEAQKKYDAERRNQARNGIQSKGKGVAMSDYTKTTQQDPVMDNLLEKLLLSRREYKTKEKLQMQQQQQMLNPIISSELNASEILESIYKIQ</sequence>
<dbReference type="InterPro" id="IPR042201">
    <property type="entry name" value="FH2_Formin_sf"/>
</dbReference>
<proteinExistence type="inferred from homology"/>
<dbReference type="SMART" id="SM01139">
    <property type="entry name" value="Drf_FH3"/>
    <property type="match status" value="1"/>
</dbReference>
<dbReference type="GO" id="GO:0031267">
    <property type="term" value="F:small GTPase binding"/>
    <property type="evidence" value="ECO:0007669"/>
    <property type="project" value="InterPro"/>
</dbReference>
<dbReference type="FunCoup" id="S2IWS3">
    <property type="interactions" value="62"/>
</dbReference>
<dbReference type="Gene3D" id="1.25.10.10">
    <property type="entry name" value="Leucine-rich Repeat Variant"/>
    <property type="match status" value="1"/>
</dbReference>
<dbReference type="InterPro" id="IPR016024">
    <property type="entry name" value="ARM-type_fold"/>
</dbReference>
<evidence type="ECO:0000259" key="5">
    <source>
        <dbReference type="PROSITE" id="PS51444"/>
    </source>
</evidence>
<feature type="domain" description="GBD/FH3" evidence="4">
    <location>
        <begin position="43"/>
        <end position="468"/>
    </location>
</feature>
<dbReference type="Gene3D" id="1.20.58.2220">
    <property type="entry name" value="Formin, FH2 domain"/>
    <property type="match status" value="1"/>
</dbReference>
<protein>
    <recommendedName>
        <fullName evidence="8">FH2 domain-containing protein</fullName>
    </recommendedName>
</protein>
<evidence type="ECO:0000259" key="4">
    <source>
        <dbReference type="PROSITE" id="PS51232"/>
    </source>
</evidence>
<dbReference type="VEuPathDB" id="FungiDB:HMPREF1544_11117"/>
<dbReference type="GO" id="GO:0043332">
    <property type="term" value="C:mating projection tip"/>
    <property type="evidence" value="ECO:0007669"/>
    <property type="project" value="TreeGrafter"/>
</dbReference>
<dbReference type="Pfam" id="PF02181">
    <property type="entry name" value="FH2"/>
    <property type="match status" value="1"/>
</dbReference>
<dbReference type="Pfam" id="PF06371">
    <property type="entry name" value="Drf_GBD"/>
    <property type="match status" value="1"/>
</dbReference>
<evidence type="ECO:0000256" key="3">
    <source>
        <dbReference type="SAM" id="MobiDB-lite"/>
    </source>
</evidence>
<name>S2IWS3_MUCC1</name>
<dbReference type="PROSITE" id="PS51444">
    <property type="entry name" value="FH2"/>
    <property type="match status" value="1"/>
</dbReference>
<evidence type="ECO:0000256" key="1">
    <source>
        <dbReference type="ARBA" id="ARBA00037935"/>
    </source>
</evidence>
<evidence type="ECO:0008006" key="8">
    <source>
        <dbReference type="Google" id="ProtNLM"/>
    </source>
</evidence>
<dbReference type="PANTHER" id="PTHR47102">
    <property type="entry name" value="PROTEIN BNI1"/>
    <property type="match status" value="1"/>
</dbReference>
<dbReference type="GO" id="GO:0032153">
    <property type="term" value="C:cell division site"/>
    <property type="evidence" value="ECO:0007669"/>
    <property type="project" value="UniProtKB-ARBA"/>
</dbReference>
<evidence type="ECO:0000256" key="2">
    <source>
        <dbReference type="SAM" id="Coils"/>
    </source>
</evidence>
<keyword evidence="7" id="KW-1185">Reference proteome</keyword>